<organism evidence="1 2">
    <name type="scientific">Mucuna pruriens</name>
    <name type="common">Velvet bean</name>
    <name type="synonym">Dolichos pruriens</name>
    <dbReference type="NCBI Taxonomy" id="157652"/>
    <lineage>
        <taxon>Eukaryota</taxon>
        <taxon>Viridiplantae</taxon>
        <taxon>Streptophyta</taxon>
        <taxon>Embryophyta</taxon>
        <taxon>Tracheophyta</taxon>
        <taxon>Spermatophyta</taxon>
        <taxon>Magnoliopsida</taxon>
        <taxon>eudicotyledons</taxon>
        <taxon>Gunneridae</taxon>
        <taxon>Pentapetalae</taxon>
        <taxon>rosids</taxon>
        <taxon>fabids</taxon>
        <taxon>Fabales</taxon>
        <taxon>Fabaceae</taxon>
        <taxon>Papilionoideae</taxon>
        <taxon>50 kb inversion clade</taxon>
        <taxon>NPAAA clade</taxon>
        <taxon>indigoferoid/millettioid clade</taxon>
        <taxon>Phaseoleae</taxon>
        <taxon>Mucuna</taxon>
    </lineage>
</organism>
<keyword evidence="2" id="KW-1185">Reference proteome</keyword>
<proteinExistence type="predicted"/>
<comment type="caution">
    <text evidence="1">The sequence shown here is derived from an EMBL/GenBank/DDBJ whole genome shotgun (WGS) entry which is preliminary data.</text>
</comment>
<dbReference type="OrthoDB" id="6515060at2759"/>
<accession>A0A371GD82</accession>
<dbReference type="Proteomes" id="UP000257109">
    <property type="component" value="Unassembled WGS sequence"/>
</dbReference>
<evidence type="ECO:0000313" key="1">
    <source>
        <dbReference type="EMBL" id="RDX88528.1"/>
    </source>
</evidence>
<reference evidence="1" key="1">
    <citation type="submission" date="2018-05" db="EMBL/GenBank/DDBJ databases">
        <title>Draft genome of Mucuna pruriens seed.</title>
        <authorList>
            <person name="Nnadi N.E."/>
            <person name="Vos R."/>
            <person name="Hasami M.H."/>
            <person name="Devisetty U.K."/>
            <person name="Aguiy J.C."/>
        </authorList>
    </citation>
    <scope>NUCLEOTIDE SEQUENCE [LARGE SCALE GENOMIC DNA]</scope>
    <source>
        <strain evidence="1">JCA_2017</strain>
    </source>
</reference>
<dbReference type="AlphaFoldDB" id="A0A371GD82"/>
<sequence>MKIRGEEPMKMLINNKSTISLAKNPVTYGRSKHIDTRFYFLRDQVNILTKPLKDNQFKMSRDMIRV</sequence>
<feature type="non-terminal residue" evidence="1">
    <location>
        <position position="1"/>
    </location>
</feature>
<evidence type="ECO:0000313" key="2">
    <source>
        <dbReference type="Proteomes" id="UP000257109"/>
    </source>
</evidence>
<dbReference type="EMBL" id="QJKJ01005914">
    <property type="protein sequence ID" value="RDX88528.1"/>
    <property type="molecule type" value="Genomic_DNA"/>
</dbReference>
<name>A0A371GD82_MUCPR</name>
<gene>
    <name evidence="1" type="primary">GIP</name>
    <name evidence="1" type="ORF">CR513_29876</name>
</gene>
<protein>
    <submittedName>
        <fullName evidence="1">Copia protein</fullName>
    </submittedName>
</protein>